<proteinExistence type="predicted"/>
<dbReference type="Gene3D" id="3.40.190.10">
    <property type="entry name" value="Periplasmic binding protein-like II"/>
    <property type="match status" value="2"/>
</dbReference>
<comment type="subcellular location">
    <subcellularLocation>
        <location evidence="1">Periplasm</location>
    </subcellularLocation>
</comment>
<name>A0A109J221_9HYPH</name>
<dbReference type="PANTHER" id="PTHR35936:SF19">
    <property type="entry name" value="AMINO-ACID-BINDING PROTEIN YXEM-RELATED"/>
    <property type="match status" value="1"/>
</dbReference>
<dbReference type="Proteomes" id="UP000068164">
    <property type="component" value="Unassembled WGS sequence"/>
</dbReference>
<keyword evidence="2 3" id="KW-0732">Signal</keyword>
<dbReference type="OrthoDB" id="9807134at2"/>
<dbReference type="SMART" id="SM00062">
    <property type="entry name" value="PBPb"/>
    <property type="match status" value="1"/>
</dbReference>
<dbReference type="InterPro" id="IPR001638">
    <property type="entry name" value="Solute-binding_3/MltF_N"/>
</dbReference>
<accession>A0A109J221</accession>
<organism evidence="5 6">
    <name type="scientific">Rhizobium altiplani</name>
    <dbReference type="NCBI Taxonomy" id="1864509"/>
    <lineage>
        <taxon>Bacteria</taxon>
        <taxon>Pseudomonadati</taxon>
        <taxon>Pseudomonadota</taxon>
        <taxon>Alphaproteobacteria</taxon>
        <taxon>Hyphomicrobiales</taxon>
        <taxon>Rhizobiaceae</taxon>
        <taxon>Rhizobium/Agrobacterium group</taxon>
        <taxon>Rhizobium</taxon>
    </lineage>
</organism>
<feature type="domain" description="Solute-binding protein family 3/N-terminal" evidence="4">
    <location>
        <begin position="33"/>
        <end position="285"/>
    </location>
</feature>
<dbReference type="SUPFAM" id="SSF53850">
    <property type="entry name" value="Periplasmic binding protein-like II"/>
    <property type="match status" value="1"/>
</dbReference>
<feature type="chain" id="PRO_5007136369" evidence="3">
    <location>
        <begin position="29"/>
        <end position="288"/>
    </location>
</feature>
<dbReference type="EMBL" id="LNCD01000144">
    <property type="protein sequence ID" value="KWV40914.1"/>
    <property type="molecule type" value="Genomic_DNA"/>
</dbReference>
<dbReference type="PANTHER" id="PTHR35936">
    <property type="entry name" value="MEMBRANE-BOUND LYTIC MUREIN TRANSGLYCOSYLASE F"/>
    <property type="match status" value="1"/>
</dbReference>
<reference evidence="5 6" key="1">
    <citation type="submission" date="2015-11" db="EMBL/GenBank/DDBJ databases">
        <title>Draft Genome Sequence of the Strain BR 10423 (Rhizobium sp.) isolated from nodules of Mimosa pudica.</title>
        <authorList>
            <person name="Barauna A.C."/>
            <person name="Zilli J.E."/>
            <person name="Simoes-Araujo J.L."/>
            <person name="Reis V.M."/>
            <person name="James E.K."/>
            <person name="Reis F.B.Jr."/>
            <person name="Rouws L.F."/>
            <person name="Passos S.R."/>
            <person name="Gois S.R."/>
        </authorList>
    </citation>
    <scope>NUCLEOTIDE SEQUENCE [LARGE SCALE GENOMIC DNA]</scope>
    <source>
        <strain evidence="5 6">BR10423</strain>
    </source>
</reference>
<evidence type="ECO:0000313" key="6">
    <source>
        <dbReference type="Proteomes" id="UP000068164"/>
    </source>
</evidence>
<sequence>MMKRTIGIAKATTLALAMTLLNSYLAAADEGRTVTIALEGAYEPWNLTRSDGTLDGFEPELANYLCGKTKLNCKLIANDWDGMFTGLQAGKFDVIMDGVNITPERKKQVAFSIPYANTPAAFVVNKTGSLNELPDLKTVLKLDDAGKGDSDAEAVISRLRKALTGKTIGVQISTVYSDYIHKKFGDVADIREYKTPPEHDLDLTAGRIDVAFDDATYFGSALAKPDNADLAFSGPEVGGPIWGGGQALAFRTDDADLKAKFDGAIQAALADGTVKTLAQKWFKRDVSP</sequence>
<gene>
    <name evidence="5" type="ORF">AS026_24420</name>
</gene>
<dbReference type="Pfam" id="PF00497">
    <property type="entry name" value="SBP_bac_3"/>
    <property type="match status" value="1"/>
</dbReference>
<evidence type="ECO:0000256" key="3">
    <source>
        <dbReference type="SAM" id="SignalP"/>
    </source>
</evidence>
<protein>
    <submittedName>
        <fullName evidence="5">ABC transporter substrate-binding protein</fullName>
    </submittedName>
</protein>
<evidence type="ECO:0000256" key="1">
    <source>
        <dbReference type="ARBA" id="ARBA00004418"/>
    </source>
</evidence>
<dbReference type="RefSeq" id="WP_028748626.1">
    <property type="nucleotide sequence ID" value="NZ_LNCD01000144.1"/>
</dbReference>
<keyword evidence="6" id="KW-1185">Reference proteome</keyword>
<feature type="signal peptide" evidence="3">
    <location>
        <begin position="1"/>
        <end position="28"/>
    </location>
</feature>
<dbReference type="GO" id="GO:0042597">
    <property type="term" value="C:periplasmic space"/>
    <property type="evidence" value="ECO:0007669"/>
    <property type="project" value="UniProtKB-SubCell"/>
</dbReference>
<evidence type="ECO:0000313" key="5">
    <source>
        <dbReference type="EMBL" id="KWV40914.1"/>
    </source>
</evidence>
<evidence type="ECO:0000259" key="4">
    <source>
        <dbReference type="SMART" id="SM00062"/>
    </source>
</evidence>
<evidence type="ECO:0000256" key="2">
    <source>
        <dbReference type="ARBA" id="ARBA00022729"/>
    </source>
</evidence>
<dbReference type="AlphaFoldDB" id="A0A109J221"/>
<comment type="caution">
    <text evidence="5">The sequence shown here is derived from an EMBL/GenBank/DDBJ whole genome shotgun (WGS) entry which is preliminary data.</text>
</comment>